<dbReference type="EMBL" id="QPKB01000002">
    <property type="protein sequence ID" value="RWR76093.1"/>
    <property type="molecule type" value="Genomic_DNA"/>
</dbReference>
<organism evidence="1 2">
    <name type="scientific">Cinnamomum micranthum f. kanehirae</name>
    <dbReference type="NCBI Taxonomy" id="337451"/>
    <lineage>
        <taxon>Eukaryota</taxon>
        <taxon>Viridiplantae</taxon>
        <taxon>Streptophyta</taxon>
        <taxon>Embryophyta</taxon>
        <taxon>Tracheophyta</taxon>
        <taxon>Spermatophyta</taxon>
        <taxon>Magnoliopsida</taxon>
        <taxon>Magnoliidae</taxon>
        <taxon>Laurales</taxon>
        <taxon>Lauraceae</taxon>
        <taxon>Cinnamomum</taxon>
    </lineage>
</organism>
<dbReference type="Proteomes" id="UP000283530">
    <property type="component" value="Unassembled WGS sequence"/>
</dbReference>
<accession>A0A3S3MGQ5</accession>
<evidence type="ECO:0000313" key="1">
    <source>
        <dbReference type="EMBL" id="RWR76093.1"/>
    </source>
</evidence>
<protein>
    <submittedName>
        <fullName evidence="1">Uncharacterized protein</fullName>
    </submittedName>
</protein>
<dbReference type="InterPro" id="IPR004252">
    <property type="entry name" value="Probable_transposase_24"/>
</dbReference>
<sequence>MEESIAKRNHGKEARKALKSLHISGIMGQARVVENLRQENPGVEITRTQTWLATHTPKNGSARCEYRERVASLYEDNPSIANKDLDHNAVALILGRDNRGRVKGMGDGVSKTSIKYSDTYKKALQKEQESQVILQVQVDNLEKRLEVESWNRCLRPSLKQIHKCGLLSNVEAPLKYNAIDINSRFLLKAGTRVPADHSSYAPSGLSLMDGMALVFDQVDPWAPPVETVLGV</sequence>
<dbReference type="Pfam" id="PF03004">
    <property type="entry name" value="Transposase_24"/>
    <property type="match status" value="1"/>
</dbReference>
<proteinExistence type="predicted"/>
<dbReference type="AlphaFoldDB" id="A0A3S3MGQ5"/>
<reference evidence="1 2" key="1">
    <citation type="journal article" date="2019" name="Nat. Plants">
        <title>Stout camphor tree genome fills gaps in understanding of flowering plant genome evolution.</title>
        <authorList>
            <person name="Chaw S.M."/>
            <person name="Liu Y.C."/>
            <person name="Wu Y.W."/>
            <person name="Wang H.Y."/>
            <person name="Lin C.I."/>
            <person name="Wu C.S."/>
            <person name="Ke H.M."/>
            <person name="Chang L.Y."/>
            <person name="Hsu C.Y."/>
            <person name="Yang H.T."/>
            <person name="Sudianto E."/>
            <person name="Hsu M.H."/>
            <person name="Wu K.P."/>
            <person name="Wang L.N."/>
            <person name="Leebens-Mack J.H."/>
            <person name="Tsai I.J."/>
        </authorList>
    </citation>
    <scope>NUCLEOTIDE SEQUENCE [LARGE SCALE GENOMIC DNA]</scope>
    <source>
        <strain evidence="2">cv. Chaw 1501</strain>
        <tissue evidence="1">Young leaves</tissue>
    </source>
</reference>
<evidence type="ECO:0000313" key="2">
    <source>
        <dbReference type="Proteomes" id="UP000283530"/>
    </source>
</evidence>
<keyword evidence="2" id="KW-1185">Reference proteome</keyword>
<comment type="caution">
    <text evidence="1">The sequence shown here is derived from an EMBL/GenBank/DDBJ whole genome shotgun (WGS) entry which is preliminary data.</text>
</comment>
<name>A0A3S3MGQ5_9MAGN</name>
<dbReference type="STRING" id="337451.A0A3S3MGQ5"/>
<dbReference type="OrthoDB" id="1934925at2759"/>
<gene>
    <name evidence="1" type="ORF">CKAN_00450600</name>
</gene>